<feature type="region of interest" description="Disordered" evidence="2">
    <location>
        <begin position="456"/>
        <end position="485"/>
    </location>
</feature>
<dbReference type="RefSeq" id="WP_046006422.1">
    <property type="nucleotide sequence ID" value="NZ_JXYA01000046.1"/>
</dbReference>
<keyword evidence="5" id="KW-1185">Reference proteome</keyword>
<dbReference type="AlphaFoldDB" id="A0A0F4QG14"/>
<dbReference type="InterPro" id="IPR005537">
    <property type="entry name" value="RAMP_III_fam"/>
</dbReference>
<comment type="caution">
    <text evidence="4">The sequence shown here is derived from an EMBL/GenBank/DDBJ whole genome shotgun (WGS) entry which is preliminary data.</text>
</comment>
<dbReference type="EMBL" id="JXYA01000046">
    <property type="protein sequence ID" value="KJZ06643.1"/>
    <property type="molecule type" value="Genomic_DNA"/>
</dbReference>
<evidence type="ECO:0000313" key="5">
    <source>
        <dbReference type="Proteomes" id="UP000033452"/>
    </source>
</evidence>
<evidence type="ECO:0000313" key="4">
    <source>
        <dbReference type="EMBL" id="KJZ06643.1"/>
    </source>
</evidence>
<feature type="compositionally biased region" description="Basic and acidic residues" evidence="2">
    <location>
        <begin position="472"/>
        <end position="485"/>
    </location>
</feature>
<organism evidence="4 5">
    <name type="scientific">Pseudoalteromonas rubra</name>
    <dbReference type="NCBI Taxonomy" id="43658"/>
    <lineage>
        <taxon>Bacteria</taxon>
        <taxon>Pseudomonadati</taxon>
        <taxon>Pseudomonadota</taxon>
        <taxon>Gammaproteobacteria</taxon>
        <taxon>Alteromonadales</taxon>
        <taxon>Pseudoalteromonadaceae</taxon>
        <taxon>Pseudoalteromonas</taxon>
    </lineage>
</organism>
<dbReference type="PATRIC" id="fig|43658.5.peg.3865"/>
<feature type="domain" description="CRISPR type III-associated protein" evidence="3">
    <location>
        <begin position="15"/>
        <end position="193"/>
    </location>
</feature>
<dbReference type="Proteomes" id="UP000033452">
    <property type="component" value="Unassembled WGS sequence"/>
</dbReference>
<keyword evidence="1" id="KW-0051">Antiviral defense</keyword>
<proteinExistence type="predicted"/>
<name>A0A0F4QG14_9GAMM</name>
<evidence type="ECO:0000256" key="1">
    <source>
        <dbReference type="ARBA" id="ARBA00023118"/>
    </source>
</evidence>
<dbReference type="InterPro" id="IPR052216">
    <property type="entry name" value="CRISPR_Csm3_endoribonuclease"/>
</dbReference>
<sequence length="485" mass="53837">MKHYLLARLLVSNVAPMAISSGGREHNFDTQLARDANGLPYLPATSVTGVWRTLVLREQGKALCDAIFGSSELRSSLTVSHGVVVDKQHQPVQACQSQQQLEQDDYLASLLQARPHHRERVAINDRGVAKHNAKFDQLLLPAGVRFVLTVKYEFDSAHLAQDEAKRYFAQVLSVWQQRQFALGGSTRNGLGQMALLGLDVKHVPLQKTSEHDPRTALRAFYQPDSNLAAQTEPFSAIQDWLPEGKLPAATKALCEMKVKGLDYWRFGAGVSRLKSPAEGSADRSPDILCYSEPRVTWDEPGPHLKGQHVVLCGSAIKGILAHRVAFHYCRLNKLYAEARAQDSHEDWQKRVAGVDELFGHLDEKDHDNSFAGCLMVDDCEVVYKAKDIQVRSHTSLDRFTGGVRKGALYTEELLYQPTLIIRVWLANEARFEQLDTTTKQALKATLNDLEQGLLPLGAGSGRGTSLLQPGAESREDSEMLKEVAL</sequence>
<dbReference type="OrthoDB" id="9789361at2"/>
<feature type="domain" description="CRISPR type III-associated protein" evidence="3">
    <location>
        <begin position="262"/>
        <end position="464"/>
    </location>
</feature>
<reference evidence="4 5" key="1">
    <citation type="journal article" date="2015" name="BMC Genomics">
        <title>Genome mining reveals unlocked bioactive potential of marine Gram-negative bacteria.</title>
        <authorList>
            <person name="Machado H."/>
            <person name="Sonnenschein E.C."/>
            <person name="Melchiorsen J."/>
            <person name="Gram L."/>
        </authorList>
    </citation>
    <scope>NUCLEOTIDE SEQUENCE [LARGE SCALE GENOMIC DNA]</scope>
    <source>
        <strain evidence="4 5">S2471</strain>
    </source>
</reference>
<protein>
    <recommendedName>
        <fullName evidence="3">CRISPR type III-associated protein domain-containing protein</fullName>
    </recommendedName>
</protein>
<dbReference type="GO" id="GO:0051607">
    <property type="term" value="P:defense response to virus"/>
    <property type="evidence" value="ECO:0007669"/>
    <property type="project" value="UniProtKB-KW"/>
</dbReference>
<dbReference type="CDD" id="cd09726">
    <property type="entry name" value="RAMP_I_III"/>
    <property type="match status" value="2"/>
</dbReference>
<gene>
    <name evidence="4" type="ORF">TW77_18275</name>
</gene>
<dbReference type="PANTHER" id="PTHR35579:SF6">
    <property type="entry name" value="DUF324 DOMAIN-CONTAINING PROTEIN"/>
    <property type="match status" value="1"/>
</dbReference>
<evidence type="ECO:0000256" key="2">
    <source>
        <dbReference type="SAM" id="MobiDB-lite"/>
    </source>
</evidence>
<evidence type="ECO:0000259" key="3">
    <source>
        <dbReference type="Pfam" id="PF03787"/>
    </source>
</evidence>
<accession>A0A0F4QG14</accession>
<dbReference type="Pfam" id="PF03787">
    <property type="entry name" value="RAMPs"/>
    <property type="match status" value="2"/>
</dbReference>
<dbReference type="PANTHER" id="PTHR35579">
    <property type="entry name" value="CRISPR SYSTEM CMS ENDORIBONUCLEASE CSM3"/>
    <property type="match status" value="1"/>
</dbReference>